<dbReference type="EMBL" id="MU069622">
    <property type="protein sequence ID" value="KAF5837265.1"/>
    <property type="molecule type" value="Genomic_DNA"/>
</dbReference>
<evidence type="ECO:0008006" key="3">
    <source>
        <dbReference type="Google" id="ProtNLM"/>
    </source>
</evidence>
<keyword evidence="2" id="KW-1185">Reference proteome</keyword>
<sequence length="140" mass="15103">MLTIFSGSQPVPPPYRSQARICTNIASAELYYADRDGTCYSSRIMYTSPTSGDPSLGYPSHFAYLLRSPGEHSQWSPPTPPHSPGVKVEPLIPERPVRYFLEYSSAAPKDVPAAHHANSVLGMAGVNKQVGSGVVNGNLE</sequence>
<gene>
    <name evidence="1" type="ORF">DUNSADRAFT_4592</name>
</gene>
<name>A0ABQ7GRM3_DUNSA</name>
<proteinExistence type="predicted"/>
<dbReference type="Proteomes" id="UP000815325">
    <property type="component" value="Unassembled WGS sequence"/>
</dbReference>
<evidence type="ECO:0000313" key="2">
    <source>
        <dbReference type="Proteomes" id="UP000815325"/>
    </source>
</evidence>
<accession>A0ABQ7GRM3</accession>
<protein>
    <recommendedName>
        <fullName evidence="3">Encoded protein</fullName>
    </recommendedName>
</protein>
<evidence type="ECO:0000313" key="1">
    <source>
        <dbReference type="EMBL" id="KAF5837265.1"/>
    </source>
</evidence>
<comment type="caution">
    <text evidence="1">The sequence shown here is derived from an EMBL/GenBank/DDBJ whole genome shotgun (WGS) entry which is preliminary data.</text>
</comment>
<organism evidence="1 2">
    <name type="scientific">Dunaliella salina</name>
    <name type="common">Green alga</name>
    <name type="synonym">Protococcus salinus</name>
    <dbReference type="NCBI Taxonomy" id="3046"/>
    <lineage>
        <taxon>Eukaryota</taxon>
        <taxon>Viridiplantae</taxon>
        <taxon>Chlorophyta</taxon>
        <taxon>core chlorophytes</taxon>
        <taxon>Chlorophyceae</taxon>
        <taxon>CS clade</taxon>
        <taxon>Chlamydomonadales</taxon>
        <taxon>Dunaliellaceae</taxon>
        <taxon>Dunaliella</taxon>
    </lineage>
</organism>
<reference evidence="1" key="1">
    <citation type="submission" date="2017-08" db="EMBL/GenBank/DDBJ databases">
        <authorList>
            <person name="Polle J.E."/>
            <person name="Barry K."/>
            <person name="Cushman J."/>
            <person name="Schmutz J."/>
            <person name="Tran D."/>
            <person name="Hathwaick L.T."/>
            <person name="Yim W.C."/>
            <person name="Jenkins J."/>
            <person name="Mckie-Krisberg Z.M."/>
            <person name="Prochnik S."/>
            <person name="Lindquist E."/>
            <person name="Dockter R.B."/>
            <person name="Adam C."/>
            <person name="Molina H."/>
            <person name="Bunkerborg J."/>
            <person name="Jin E."/>
            <person name="Buchheim M."/>
            <person name="Magnuson J."/>
        </authorList>
    </citation>
    <scope>NUCLEOTIDE SEQUENCE</scope>
    <source>
        <strain evidence="1">CCAP 19/18</strain>
    </source>
</reference>